<dbReference type="RefSeq" id="WP_132493192.1">
    <property type="nucleotide sequence ID" value="NZ_SMKW01000073.1"/>
</dbReference>
<reference evidence="1 2" key="1">
    <citation type="submission" date="2019-03" db="EMBL/GenBank/DDBJ databases">
        <title>Draft genome sequences of novel Actinobacteria.</title>
        <authorList>
            <person name="Sahin N."/>
            <person name="Ay H."/>
            <person name="Saygin H."/>
        </authorList>
    </citation>
    <scope>NUCLEOTIDE SEQUENCE [LARGE SCALE GENOMIC DNA]</scope>
    <source>
        <strain evidence="1 2">7K502</strain>
    </source>
</reference>
<comment type="caution">
    <text evidence="1">The sequence shown here is derived from an EMBL/GenBank/DDBJ whole genome shotgun (WGS) entry which is preliminary data.</text>
</comment>
<dbReference type="OrthoDB" id="3541267at2"/>
<proteinExistence type="predicted"/>
<protein>
    <submittedName>
        <fullName evidence="1">Uncharacterized protein</fullName>
    </submittedName>
</protein>
<evidence type="ECO:0000313" key="1">
    <source>
        <dbReference type="EMBL" id="TDD39856.1"/>
    </source>
</evidence>
<name>A0A4R4Y6F5_9PSEU</name>
<accession>A0A4R4Y6F5</accession>
<organism evidence="1 2">
    <name type="scientific">Saccharopolyspora elongata</name>
    <dbReference type="NCBI Taxonomy" id="2530387"/>
    <lineage>
        <taxon>Bacteria</taxon>
        <taxon>Bacillati</taxon>
        <taxon>Actinomycetota</taxon>
        <taxon>Actinomycetes</taxon>
        <taxon>Pseudonocardiales</taxon>
        <taxon>Pseudonocardiaceae</taxon>
        <taxon>Saccharopolyspora</taxon>
    </lineage>
</organism>
<dbReference type="Proteomes" id="UP000294947">
    <property type="component" value="Unassembled WGS sequence"/>
</dbReference>
<sequence length="98" mass="10904">MVSLSYGQACGHTVGFISEYGTGPEFDQLATETFEQAERDEEGNTLSWAVLVRKNFYQALKIKDPGRLHDALLRHVGYCLAWAEDAKASHEAELASKK</sequence>
<dbReference type="EMBL" id="SMKW01000073">
    <property type="protein sequence ID" value="TDD39856.1"/>
    <property type="molecule type" value="Genomic_DNA"/>
</dbReference>
<evidence type="ECO:0000313" key="2">
    <source>
        <dbReference type="Proteomes" id="UP000294947"/>
    </source>
</evidence>
<gene>
    <name evidence="1" type="ORF">E1288_36170</name>
</gene>
<keyword evidence="2" id="KW-1185">Reference proteome</keyword>
<dbReference type="AlphaFoldDB" id="A0A4R4Y6F5"/>